<organism evidence="3 4">
    <name type="scientific">Jaapia argillacea MUCL 33604</name>
    <dbReference type="NCBI Taxonomy" id="933084"/>
    <lineage>
        <taxon>Eukaryota</taxon>
        <taxon>Fungi</taxon>
        <taxon>Dikarya</taxon>
        <taxon>Basidiomycota</taxon>
        <taxon>Agaricomycotina</taxon>
        <taxon>Agaricomycetes</taxon>
        <taxon>Agaricomycetidae</taxon>
        <taxon>Jaapiales</taxon>
        <taxon>Jaapiaceae</taxon>
        <taxon>Jaapia</taxon>
    </lineage>
</organism>
<dbReference type="InterPro" id="IPR040441">
    <property type="entry name" value="CFA20/CFAP20DC"/>
</dbReference>
<feature type="compositionally biased region" description="Acidic residues" evidence="1">
    <location>
        <begin position="209"/>
        <end position="222"/>
    </location>
</feature>
<dbReference type="Pfam" id="PF05018">
    <property type="entry name" value="CFA20_dom"/>
    <property type="match status" value="1"/>
</dbReference>
<accession>A0A067PVC0</accession>
<proteinExistence type="predicted"/>
<reference evidence="4" key="1">
    <citation type="journal article" date="2014" name="Proc. Natl. Acad. Sci. U.S.A.">
        <title>Extensive sampling of basidiomycete genomes demonstrates inadequacy of the white-rot/brown-rot paradigm for wood decay fungi.</title>
        <authorList>
            <person name="Riley R."/>
            <person name="Salamov A.A."/>
            <person name="Brown D.W."/>
            <person name="Nagy L.G."/>
            <person name="Floudas D."/>
            <person name="Held B.W."/>
            <person name="Levasseur A."/>
            <person name="Lombard V."/>
            <person name="Morin E."/>
            <person name="Otillar R."/>
            <person name="Lindquist E.A."/>
            <person name="Sun H."/>
            <person name="LaButti K.M."/>
            <person name="Schmutz J."/>
            <person name="Jabbour D."/>
            <person name="Luo H."/>
            <person name="Baker S.E."/>
            <person name="Pisabarro A.G."/>
            <person name="Walton J.D."/>
            <person name="Blanchette R.A."/>
            <person name="Henrissat B."/>
            <person name="Martin F."/>
            <person name="Cullen D."/>
            <person name="Hibbett D.S."/>
            <person name="Grigoriev I.V."/>
        </authorList>
    </citation>
    <scope>NUCLEOTIDE SEQUENCE [LARGE SCALE GENOMIC DNA]</scope>
    <source>
        <strain evidence="4">MUCL 33604</strain>
    </source>
</reference>
<dbReference type="EMBL" id="KL197717">
    <property type="protein sequence ID" value="KDQ58669.1"/>
    <property type="molecule type" value="Genomic_DNA"/>
</dbReference>
<evidence type="ECO:0000256" key="1">
    <source>
        <dbReference type="SAM" id="MobiDB-lite"/>
    </source>
</evidence>
<dbReference type="InParanoid" id="A0A067PVC0"/>
<dbReference type="HOGENOM" id="CLU_049208_0_0_1"/>
<dbReference type="PANTHER" id="PTHR12458">
    <property type="entry name" value="ORF PROTEIN"/>
    <property type="match status" value="1"/>
</dbReference>
<evidence type="ECO:0000313" key="3">
    <source>
        <dbReference type="EMBL" id="KDQ58669.1"/>
    </source>
</evidence>
<evidence type="ECO:0000259" key="2">
    <source>
        <dbReference type="Pfam" id="PF05018"/>
    </source>
</evidence>
<dbReference type="Proteomes" id="UP000027265">
    <property type="component" value="Unassembled WGS sequence"/>
</dbReference>
<dbReference type="OrthoDB" id="7486196at2759"/>
<protein>
    <recommendedName>
        <fullName evidence="2">CFA20 domain-containing protein</fullName>
    </recommendedName>
</protein>
<dbReference type="STRING" id="933084.A0A067PVC0"/>
<gene>
    <name evidence="3" type="ORF">JAAARDRAFT_34504</name>
</gene>
<evidence type="ECO:0000313" key="4">
    <source>
        <dbReference type="Proteomes" id="UP000027265"/>
    </source>
</evidence>
<dbReference type="InterPro" id="IPR007714">
    <property type="entry name" value="CFA20_dom"/>
</dbReference>
<feature type="domain" description="CFA20" evidence="2">
    <location>
        <begin position="66"/>
        <end position="192"/>
    </location>
</feature>
<dbReference type="AlphaFoldDB" id="A0A067PVC0"/>
<feature type="region of interest" description="Disordered" evidence="1">
    <location>
        <begin position="203"/>
        <end position="230"/>
    </location>
</feature>
<keyword evidence="4" id="KW-1185">Reference proteome</keyword>
<sequence length="280" mass="30804">MFSSVQPSLISLFSSTGSQPLSLFSAHTDQSLPADSAIHLLNDSSGCSQAPSPAALISPTDINRESDRPEDYALNQTVLHIQSPTLRTTYIRCPPTHRVAEASGRARSAHLGLKHPWVHFQVRNLGKAWSFEVGVVDQSGREGIIRCSTFQRDPCLKLSSPPLLHLPLSFPPSSSHPLTSWATIALNLPSLLLHFSSPNLMDKSRDPLEGETETDDDDLDNDDPGKPLPHRILNGAVPTGIYSHVSFIKVHATCRLRRIWFSEGGPTQNSPWEFQMYAAE</sequence>
<name>A0A067PVC0_9AGAM</name>